<gene>
    <name evidence="2" type="ORF">QJS35_12600</name>
</gene>
<keyword evidence="3" id="KW-1185">Reference proteome</keyword>
<comment type="caution">
    <text evidence="2">The sequence shown here is derived from an EMBL/GenBank/DDBJ whole genome shotgun (WGS) entry which is preliminary data.</text>
</comment>
<protein>
    <recommendedName>
        <fullName evidence="4">Copper amine oxidase N-terminal domain-containing protein</fullName>
    </recommendedName>
</protein>
<feature type="compositionally biased region" description="Basic and acidic residues" evidence="1">
    <location>
        <begin position="117"/>
        <end position="134"/>
    </location>
</feature>
<organism evidence="2 3">
    <name type="scientific">Cohnella silvisoli</name>
    <dbReference type="NCBI Taxonomy" id="2873699"/>
    <lineage>
        <taxon>Bacteria</taxon>
        <taxon>Bacillati</taxon>
        <taxon>Bacillota</taxon>
        <taxon>Bacilli</taxon>
        <taxon>Bacillales</taxon>
        <taxon>Paenibacillaceae</taxon>
        <taxon>Cohnella</taxon>
    </lineage>
</organism>
<proteinExistence type="predicted"/>
<sequence>MKKKWILMGGAIGISGAIMLTTGFTALASTSGYDDYKSALKQTRALESVTIQGEAVLKDNGNVLNMATGSLKTNLKGEETSGTVKVTGGSAEQSVSLYTLPEGQAWKAGNSDTYYVKQDKPEQGDKETSDKEENSSWMSQQAETVIDALVGQLKNEISVNRQSDGSKQISLQLDSAQIPAVIQALAPLAFKQLSGEKEKADEKDQAAEPRDPKKLFDKNLLNFKDAALTQDIQIQSISLNADINPSNQIERQQASVTFIGKDSAGASHTLSANLDVQLSAFNQTTPDSIDLTGKQVQQIKDEHRDHGWKD</sequence>
<evidence type="ECO:0000256" key="1">
    <source>
        <dbReference type="SAM" id="MobiDB-lite"/>
    </source>
</evidence>
<dbReference type="Proteomes" id="UP001493487">
    <property type="component" value="Unassembled WGS sequence"/>
</dbReference>
<evidence type="ECO:0000313" key="3">
    <source>
        <dbReference type="Proteomes" id="UP001493487"/>
    </source>
</evidence>
<name>A0ABV1KUU2_9BACL</name>
<accession>A0ABV1KUU2</accession>
<dbReference type="RefSeq" id="WP_232184368.1">
    <property type="nucleotide sequence ID" value="NZ_JAIOAP010000002.1"/>
</dbReference>
<evidence type="ECO:0008006" key="4">
    <source>
        <dbReference type="Google" id="ProtNLM"/>
    </source>
</evidence>
<evidence type="ECO:0000313" key="2">
    <source>
        <dbReference type="EMBL" id="MEQ4483232.1"/>
    </source>
</evidence>
<feature type="region of interest" description="Disordered" evidence="1">
    <location>
        <begin position="111"/>
        <end position="139"/>
    </location>
</feature>
<reference evidence="2 3" key="1">
    <citation type="journal article" date="2023" name="Genome Announc.">
        <title>Pan-Genome Analyses of the Genus Cohnella and Proposal of the Novel Species Cohnella silvisoli sp. nov., Isolated from Forest Soil.</title>
        <authorList>
            <person name="Wang C."/>
            <person name="Mao L."/>
            <person name="Bao G."/>
            <person name="Zhu H."/>
        </authorList>
    </citation>
    <scope>NUCLEOTIDE SEQUENCE [LARGE SCALE GENOMIC DNA]</scope>
    <source>
        <strain evidence="2 3">NL03-T5-1</strain>
    </source>
</reference>
<dbReference type="EMBL" id="JASKHM010000006">
    <property type="protein sequence ID" value="MEQ4483232.1"/>
    <property type="molecule type" value="Genomic_DNA"/>
</dbReference>